<feature type="region of interest" description="Disordered" evidence="1">
    <location>
        <begin position="1"/>
        <end position="33"/>
    </location>
</feature>
<dbReference type="AlphaFoldDB" id="A0A166BA09"/>
<name>A0A166BA09_9AGAM</name>
<dbReference type="EMBL" id="KV417647">
    <property type="protein sequence ID" value="KZP12430.1"/>
    <property type="molecule type" value="Genomic_DNA"/>
</dbReference>
<protein>
    <submittedName>
        <fullName evidence="2">Uncharacterized protein</fullName>
    </submittedName>
</protein>
<organism evidence="2 3">
    <name type="scientific">Athelia psychrophila</name>
    <dbReference type="NCBI Taxonomy" id="1759441"/>
    <lineage>
        <taxon>Eukaryota</taxon>
        <taxon>Fungi</taxon>
        <taxon>Dikarya</taxon>
        <taxon>Basidiomycota</taxon>
        <taxon>Agaricomycotina</taxon>
        <taxon>Agaricomycetes</taxon>
        <taxon>Agaricomycetidae</taxon>
        <taxon>Atheliales</taxon>
        <taxon>Atheliaceae</taxon>
        <taxon>Athelia</taxon>
    </lineage>
</organism>
<evidence type="ECO:0000256" key="1">
    <source>
        <dbReference type="SAM" id="MobiDB-lite"/>
    </source>
</evidence>
<evidence type="ECO:0000313" key="2">
    <source>
        <dbReference type="EMBL" id="KZP12430.1"/>
    </source>
</evidence>
<proteinExistence type="predicted"/>
<evidence type="ECO:0000313" key="3">
    <source>
        <dbReference type="Proteomes" id="UP000076532"/>
    </source>
</evidence>
<dbReference type="Proteomes" id="UP000076532">
    <property type="component" value="Unassembled WGS sequence"/>
</dbReference>
<gene>
    <name evidence="2" type="ORF">FIBSPDRAFT_870212</name>
</gene>
<reference evidence="2 3" key="1">
    <citation type="journal article" date="2016" name="Mol. Biol. Evol.">
        <title>Comparative Genomics of Early-Diverging Mushroom-Forming Fungi Provides Insights into the Origins of Lignocellulose Decay Capabilities.</title>
        <authorList>
            <person name="Nagy L.G."/>
            <person name="Riley R."/>
            <person name="Tritt A."/>
            <person name="Adam C."/>
            <person name="Daum C."/>
            <person name="Floudas D."/>
            <person name="Sun H."/>
            <person name="Yadav J.S."/>
            <person name="Pangilinan J."/>
            <person name="Larsson K.H."/>
            <person name="Matsuura K."/>
            <person name="Barry K."/>
            <person name="Labutti K."/>
            <person name="Kuo R."/>
            <person name="Ohm R.A."/>
            <person name="Bhattacharya S.S."/>
            <person name="Shirouzu T."/>
            <person name="Yoshinaga Y."/>
            <person name="Martin F.M."/>
            <person name="Grigoriev I.V."/>
            <person name="Hibbett D.S."/>
        </authorList>
    </citation>
    <scope>NUCLEOTIDE SEQUENCE [LARGE SCALE GENOMIC DNA]</scope>
    <source>
        <strain evidence="2 3">CBS 109695</strain>
    </source>
</reference>
<sequence length="51" mass="5451">METLWGEGSSGQSISVPSWEDLAPNDSESSGSISSVLYTLPKRIPAIRARS</sequence>
<keyword evidence="3" id="KW-1185">Reference proteome</keyword>
<accession>A0A166BA09</accession>